<dbReference type="Gene3D" id="3.40.350.10">
    <property type="entry name" value="Creatinase/prolidase N-terminal domain"/>
    <property type="match status" value="2"/>
</dbReference>
<accession>A0A067P4X7</accession>
<dbReference type="EMBL" id="KL197770">
    <property type="protein sequence ID" value="KDQ49928.1"/>
    <property type="molecule type" value="Genomic_DNA"/>
</dbReference>
<dbReference type="STRING" id="933084.A0A067P4X7"/>
<dbReference type="Pfam" id="PF16189">
    <property type="entry name" value="Creatinase_N_2"/>
    <property type="match status" value="1"/>
</dbReference>
<organism evidence="4 5">
    <name type="scientific">Jaapia argillacea MUCL 33604</name>
    <dbReference type="NCBI Taxonomy" id="933084"/>
    <lineage>
        <taxon>Eukaryota</taxon>
        <taxon>Fungi</taxon>
        <taxon>Dikarya</taxon>
        <taxon>Basidiomycota</taxon>
        <taxon>Agaricomycotina</taxon>
        <taxon>Agaricomycetes</taxon>
        <taxon>Agaricomycetidae</taxon>
        <taxon>Jaapiales</taxon>
        <taxon>Jaapiaceae</taxon>
        <taxon>Jaapia</taxon>
    </lineage>
</organism>
<dbReference type="InterPro" id="IPR008266">
    <property type="entry name" value="Tyr_kinase_AS"/>
</dbReference>
<dbReference type="PROSITE" id="PS50011">
    <property type="entry name" value="PROTEIN_KINASE_DOM"/>
    <property type="match status" value="1"/>
</dbReference>
<evidence type="ECO:0000259" key="3">
    <source>
        <dbReference type="PROSITE" id="PS50011"/>
    </source>
</evidence>
<evidence type="ECO:0000256" key="2">
    <source>
        <dbReference type="ARBA" id="ARBA00022840"/>
    </source>
</evidence>
<dbReference type="InterPro" id="IPR000719">
    <property type="entry name" value="Prot_kinase_dom"/>
</dbReference>
<dbReference type="Gene3D" id="1.10.510.10">
    <property type="entry name" value="Transferase(Phosphotransferase) domain 1"/>
    <property type="match status" value="1"/>
</dbReference>
<dbReference type="GO" id="GO:0097527">
    <property type="term" value="P:necroptotic signaling pathway"/>
    <property type="evidence" value="ECO:0007669"/>
    <property type="project" value="TreeGrafter"/>
</dbReference>
<feature type="domain" description="Protein kinase" evidence="3">
    <location>
        <begin position="479"/>
        <end position="781"/>
    </location>
</feature>
<evidence type="ECO:0000256" key="1">
    <source>
        <dbReference type="ARBA" id="ARBA00022741"/>
    </source>
</evidence>
<protein>
    <recommendedName>
        <fullName evidence="3">Protein kinase domain-containing protein</fullName>
    </recommendedName>
</protein>
<dbReference type="Pfam" id="PF00069">
    <property type="entry name" value="Pkinase"/>
    <property type="match status" value="1"/>
</dbReference>
<dbReference type="PANTHER" id="PTHR44329:SF298">
    <property type="entry name" value="MIXED LINEAGE KINASE DOMAIN-LIKE PROTEIN"/>
    <property type="match status" value="1"/>
</dbReference>
<evidence type="ECO:0000313" key="4">
    <source>
        <dbReference type="EMBL" id="KDQ49928.1"/>
    </source>
</evidence>
<dbReference type="InParanoid" id="A0A067P4X7"/>
<dbReference type="SMR" id="A0A067P4X7"/>
<keyword evidence="5" id="KW-1185">Reference proteome</keyword>
<proteinExistence type="predicted"/>
<gene>
    <name evidence="4" type="ORF">JAAARDRAFT_82082</name>
</gene>
<keyword evidence="1" id="KW-0547">Nucleotide-binding</keyword>
<dbReference type="InterPro" id="IPR029149">
    <property type="entry name" value="Creatin/AminoP/Spt16_N"/>
</dbReference>
<dbReference type="OrthoDB" id="4062651at2759"/>
<dbReference type="PROSITE" id="PS00109">
    <property type="entry name" value="PROTEIN_KINASE_TYR"/>
    <property type="match status" value="1"/>
</dbReference>
<dbReference type="GO" id="GO:0004672">
    <property type="term" value="F:protein kinase activity"/>
    <property type="evidence" value="ECO:0007669"/>
    <property type="project" value="InterPro"/>
</dbReference>
<keyword evidence="2" id="KW-0067">ATP-binding</keyword>
<dbReference type="HOGENOM" id="CLU_021982_0_0_1"/>
<evidence type="ECO:0000313" key="5">
    <source>
        <dbReference type="Proteomes" id="UP000027265"/>
    </source>
</evidence>
<reference evidence="5" key="1">
    <citation type="journal article" date="2014" name="Proc. Natl. Acad. Sci. U.S.A.">
        <title>Extensive sampling of basidiomycete genomes demonstrates inadequacy of the white-rot/brown-rot paradigm for wood decay fungi.</title>
        <authorList>
            <person name="Riley R."/>
            <person name="Salamov A.A."/>
            <person name="Brown D.W."/>
            <person name="Nagy L.G."/>
            <person name="Floudas D."/>
            <person name="Held B.W."/>
            <person name="Levasseur A."/>
            <person name="Lombard V."/>
            <person name="Morin E."/>
            <person name="Otillar R."/>
            <person name="Lindquist E.A."/>
            <person name="Sun H."/>
            <person name="LaButti K.M."/>
            <person name="Schmutz J."/>
            <person name="Jabbour D."/>
            <person name="Luo H."/>
            <person name="Baker S.E."/>
            <person name="Pisabarro A.G."/>
            <person name="Walton J.D."/>
            <person name="Blanchette R.A."/>
            <person name="Henrissat B."/>
            <person name="Martin F."/>
            <person name="Cullen D."/>
            <person name="Hibbett D.S."/>
            <person name="Grigoriev I.V."/>
        </authorList>
    </citation>
    <scope>NUCLEOTIDE SEQUENCE [LARGE SCALE GENOMIC DNA]</scope>
    <source>
        <strain evidence="5">MUCL 33604</strain>
    </source>
</reference>
<dbReference type="PANTHER" id="PTHR44329">
    <property type="entry name" value="SERINE/THREONINE-PROTEIN KINASE TNNI3K-RELATED"/>
    <property type="match status" value="1"/>
</dbReference>
<dbReference type="GO" id="GO:0005524">
    <property type="term" value="F:ATP binding"/>
    <property type="evidence" value="ECO:0007669"/>
    <property type="project" value="UniProtKB-KW"/>
</dbReference>
<dbReference type="AlphaFoldDB" id="A0A067P4X7"/>
<name>A0A067P4X7_9AGAM</name>
<sequence length="781" mass="89067">MEVKLDKLSQLRAEMLKQRVDYYVIPNQNSHGSRPLRSGDRRVECVASGFSATSAIAIISQSALHLFVNDGEVARANRYFLREDQWTVHPIGQELWIDWIVRNCVDRTIGLDSRLFTHLQIRSLESSIQSHRITPKFLDLIMVDMVWKRPKHLSDPVQLGAISKFWSRVESLRRWLVSSHASAALLITPLSIAYVLHINANPLPESYLYVDQSECALFWRLDSTKIEAARLIEHLKRKGVVISSYQDVYGFLRHRRREGVQRKHEEKQQAEKKLAENKARQIFGINRMGRLLPKSSEKPGDTWRILLPSDIPHAIVSVIGDQFCVLSASWPPDLVDFETTFETSITGWPQYGLTLPRVRHPTPDALATYFKRGVRPEPGYNSGTAGRQVIDWLWHLQQNKDACLYVSQLRGAEAQLYLDALQLVLSGSHRGGSIYQFFAPTEDKDVSLLRRRSLRMLVNLARKAEMFPSSILIPSNDVTRDEPAWRGGTWSDVYQGKYLGEPVALKVLRHLNDPDPKSRDRRRRALCLETLAWKQLRHESILRFYGIWKPGSDSWDTSTGWGSDSSASDNTSDSTVHMVLELSDFVDASTFSKSEKVNVVYVNQVIMDVAKGLTYLHDQGIFHGDISGKNVLVTNRYRGKLCDFGLTRLFTDPNSVLYVTASLAQGGTKVYMAPEILNKEDGLEGKGTAAGDVYAFAMLCWELYARKLPFWNIAAAKFDEHVVKKEKRPYRLDPINRSEERYMPDVLWDVLNKCWSHRPENRPWAVNVVKSLDGKLAVPHG</sequence>
<dbReference type="InterPro" id="IPR011009">
    <property type="entry name" value="Kinase-like_dom_sf"/>
</dbReference>
<dbReference type="Proteomes" id="UP000027265">
    <property type="component" value="Unassembled WGS sequence"/>
</dbReference>
<dbReference type="SUPFAM" id="SSF56112">
    <property type="entry name" value="Protein kinase-like (PK-like)"/>
    <property type="match status" value="1"/>
</dbReference>
<dbReference type="InterPro" id="IPR051681">
    <property type="entry name" value="Ser/Thr_Kinases-Pseudokinases"/>
</dbReference>